<evidence type="ECO:0000313" key="3">
    <source>
        <dbReference type="Proteomes" id="UP001329825"/>
    </source>
</evidence>
<organism evidence="2 3">
    <name type="scientific">Kwoniella shivajii</name>
    <dbReference type="NCBI Taxonomy" id="564305"/>
    <lineage>
        <taxon>Eukaryota</taxon>
        <taxon>Fungi</taxon>
        <taxon>Dikarya</taxon>
        <taxon>Basidiomycota</taxon>
        <taxon>Agaricomycotina</taxon>
        <taxon>Tremellomycetes</taxon>
        <taxon>Tremellales</taxon>
        <taxon>Cryptococcaceae</taxon>
        <taxon>Kwoniella</taxon>
    </lineage>
</organism>
<proteinExistence type="predicted"/>
<name>A0ABZ1CXE2_9TREE</name>
<feature type="chain" id="PRO_5046606193" evidence="1">
    <location>
        <begin position="19"/>
        <end position="234"/>
    </location>
</feature>
<dbReference type="Proteomes" id="UP001329825">
    <property type="component" value="Chromosome 4"/>
</dbReference>
<dbReference type="PANTHER" id="PTHR37487">
    <property type="entry name" value="CHROMOSOME 1, WHOLE GENOME SHOTGUN SEQUENCE"/>
    <property type="match status" value="1"/>
</dbReference>
<protein>
    <submittedName>
        <fullName evidence="2">Uncharacterized protein</fullName>
    </submittedName>
</protein>
<dbReference type="PANTHER" id="PTHR37487:SF2">
    <property type="entry name" value="EXPRESSED PROTEIN"/>
    <property type="match status" value="1"/>
</dbReference>
<sequence length="234" mass="21788">MFAKSVVLFLALAGSALSADLTIQTPASLITCQPALLSWTGGQSPYYLAVIPGGEPSAAALQDLGEQTGNSLTWTVNIASGTSITLKVTDSTGTVNYNQAVTIQAGSSTNCLTAAATSSAASASTPAAVSTASNAAGVVTSAASGSSMMSASASSAMMSASSAAASSAVASKASSAASSGVAAASAAKSSGASVASAAASAASSAVASSAAMPASMLNGAVVAVAAGVVGLAFA</sequence>
<accession>A0ABZ1CXE2</accession>
<feature type="signal peptide" evidence="1">
    <location>
        <begin position="1"/>
        <end position="18"/>
    </location>
</feature>
<keyword evidence="1" id="KW-0732">Signal</keyword>
<dbReference type="GeneID" id="87955401"/>
<keyword evidence="3" id="KW-1185">Reference proteome</keyword>
<evidence type="ECO:0000256" key="1">
    <source>
        <dbReference type="SAM" id="SignalP"/>
    </source>
</evidence>
<evidence type="ECO:0000313" key="2">
    <source>
        <dbReference type="EMBL" id="WRT66315.1"/>
    </source>
</evidence>
<gene>
    <name evidence="2" type="ORF">IL334_003270</name>
</gene>
<dbReference type="RefSeq" id="XP_062791055.1">
    <property type="nucleotide sequence ID" value="XM_062935004.1"/>
</dbReference>
<reference evidence="2 3" key="1">
    <citation type="submission" date="2024-01" db="EMBL/GenBank/DDBJ databases">
        <title>Comparative genomics of Cryptococcus and Kwoniella reveals pathogenesis evolution and contrasting modes of karyotype evolution via chromosome fusion or intercentromeric recombination.</title>
        <authorList>
            <person name="Coelho M.A."/>
            <person name="David-Palma M."/>
            <person name="Shea T."/>
            <person name="Bowers K."/>
            <person name="McGinley-Smith S."/>
            <person name="Mohammad A.W."/>
            <person name="Gnirke A."/>
            <person name="Yurkov A.M."/>
            <person name="Nowrousian M."/>
            <person name="Sun S."/>
            <person name="Cuomo C.A."/>
            <person name="Heitman J."/>
        </authorList>
    </citation>
    <scope>NUCLEOTIDE SEQUENCE [LARGE SCALE GENOMIC DNA]</scope>
    <source>
        <strain evidence="2">CBS 11374</strain>
    </source>
</reference>
<dbReference type="EMBL" id="CP141884">
    <property type="protein sequence ID" value="WRT66315.1"/>
    <property type="molecule type" value="Genomic_DNA"/>
</dbReference>